<keyword evidence="7" id="KW-0560">Oxidoreductase</keyword>
<evidence type="ECO:0000256" key="12">
    <source>
        <dbReference type="ARBA" id="ARBA00048843"/>
    </source>
</evidence>
<comment type="subcellular location">
    <subcellularLocation>
        <location evidence="1">Mitochondrion</location>
    </subcellularLocation>
</comment>
<dbReference type="OrthoDB" id="7482721at2759"/>
<keyword evidence="4" id="KW-0276">Fatty acid metabolism</keyword>
<keyword evidence="6" id="KW-0809">Transit peptide</keyword>
<dbReference type="Gene3D" id="3.40.50.720">
    <property type="entry name" value="NAD(P)-binding Rossmann-like Domain"/>
    <property type="match status" value="1"/>
</dbReference>
<dbReference type="InterPro" id="IPR051034">
    <property type="entry name" value="Mito_Enoyl-ACP_Reductase"/>
</dbReference>
<dbReference type="GO" id="GO:0006633">
    <property type="term" value="P:fatty acid biosynthetic process"/>
    <property type="evidence" value="ECO:0007669"/>
    <property type="project" value="UniProtKB-KW"/>
</dbReference>
<keyword evidence="5" id="KW-0521">NADP</keyword>
<dbReference type="InterPro" id="IPR011032">
    <property type="entry name" value="GroES-like_sf"/>
</dbReference>
<dbReference type="InterPro" id="IPR036291">
    <property type="entry name" value="NAD(P)-bd_dom_sf"/>
</dbReference>
<evidence type="ECO:0000256" key="2">
    <source>
        <dbReference type="ARBA" id="ARBA00010371"/>
    </source>
</evidence>
<evidence type="ECO:0000256" key="9">
    <source>
        <dbReference type="ARBA" id="ARBA00023128"/>
    </source>
</evidence>
<dbReference type="Pfam" id="PF08240">
    <property type="entry name" value="ADH_N"/>
    <property type="match status" value="1"/>
</dbReference>
<dbReference type="InParanoid" id="A0A0C3CLT8"/>
<dbReference type="SUPFAM" id="SSF51735">
    <property type="entry name" value="NAD(P)-binding Rossmann-fold domains"/>
    <property type="match status" value="1"/>
</dbReference>
<dbReference type="Gene3D" id="3.90.180.10">
    <property type="entry name" value="Medium-chain alcohol dehydrogenases, catalytic domain"/>
    <property type="match status" value="1"/>
</dbReference>
<evidence type="ECO:0000313" key="14">
    <source>
        <dbReference type="EMBL" id="KIM90612.1"/>
    </source>
</evidence>
<dbReference type="STRING" id="765440.A0A0C3CLT8"/>
<dbReference type="AlphaFoldDB" id="A0A0C3CLT8"/>
<gene>
    <name evidence="14" type="ORF">PILCRDRAFT_812366</name>
</gene>
<dbReference type="InterPro" id="IPR013154">
    <property type="entry name" value="ADH-like_N"/>
</dbReference>
<dbReference type="InterPro" id="IPR013149">
    <property type="entry name" value="ADH-like_C"/>
</dbReference>
<dbReference type="InterPro" id="IPR020843">
    <property type="entry name" value="ER"/>
</dbReference>
<comment type="similarity">
    <text evidence="2">Belongs to the zinc-containing alcohol dehydrogenase family. Quinone oxidoreductase subfamily.</text>
</comment>
<keyword evidence="8" id="KW-0443">Lipid metabolism</keyword>
<evidence type="ECO:0000256" key="10">
    <source>
        <dbReference type="ARBA" id="ARBA00023160"/>
    </source>
</evidence>
<dbReference type="EMBL" id="KN832973">
    <property type="protein sequence ID" value="KIM90612.1"/>
    <property type="molecule type" value="Genomic_DNA"/>
</dbReference>
<evidence type="ECO:0000256" key="6">
    <source>
        <dbReference type="ARBA" id="ARBA00022946"/>
    </source>
</evidence>
<reference evidence="15" key="2">
    <citation type="submission" date="2015-01" db="EMBL/GenBank/DDBJ databases">
        <title>Evolutionary Origins and Diversification of the Mycorrhizal Mutualists.</title>
        <authorList>
            <consortium name="DOE Joint Genome Institute"/>
            <consortium name="Mycorrhizal Genomics Consortium"/>
            <person name="Kohler A."/>
            <person name="Kuo A."/>
            <person name="Nagy L.G."/>
            <person name="Floudas D."/>
            <person name="Copeland A."/>
            <person name="Barry K.W."/>
            <person name="Cichocki N."/>
            <person name="Veneault-Fourrey C."/>
            <person name="LaButti K."/>
            <person name="Lindquist E.A."/>
            <person name="Lipzen A."/>
            <person name="Lundell T."/>
            <person name="Morin E."/>
            <person name="Murat C."/>
            <person name="Riley R."/>
            <person name="Ohm R."/>
            <person name="Sun H."/>
            <person name="Tunlid A."/>
            <person name="Henrissat B."/>
            <person name="Grigoriev I.V."/>
            <person name="Hibbett D.S."/>
            <person name="Martin F."/>
        </authorList>
    </citation>
    <scope>NUCLEOTIDE SEQUENCE [LARGE SCALE GENOMIC DNA]</scope>
    <source>
        <strain evidence="15">F 1598</strain>
    </source>
</reference>
<evidence type="ECO:0000256" key="7">
    <source>
        <dbReference type="ARBA" id="ARBA00023002"/>
    </source>
</evidence>
<dbReference type="FunCoup" id="A0A0C3CLT8">
    <property type="interactions" value="305"/>
</dbReference>
<dbReference type="GO" id="GO:0141148">
    <property type="term" value="F:enoyl-[acyl-carrier-protein] reductase (NADPH) activity"/>
    <property type="evidence" value="ECO:0007669"/>
    <property type="project" value="UniProtKB-EC"/>
</dbReference>
<evidence type="ECO:0000256" key="11">
    <source>
        <dbReference type="ARBA" id="ARBA00038963"/>
    </source>
</evidence>
<feature type="domain" description="Enoyl reductase (ER)" evidence="13">
    <location>
        <begin position="32"/>
        <end position="367"/>
    </location>
</feature>
<evidence type="ECO:0000313" key="15">
    <source>
        <dbReference type="Proteomes" id="UP000054166"/>
    </source>
</evidence>
<dbReference type="PANTHER" id="PTHR43981">
    <property type="entry name" value="ENOYL-[ACYL-CARRIER-PROTEIN] REDUCTASE, MITOCHONDRIAL"/>
    <property type="match status" value="1"/>
</dbReference>
<dbReference type="Proteomes" id="UP000054166">
    <property type="component" value="Unassembled WGS sequence"/>
</dbReference>
<dbReference type="EC" id="1.3.1.104" evidence="11"/>
<dbReference type="SUPFAM" id="SSF50129">
    <property type="entry name" value="GroES-like"/>
    <property type="match status" value="1"/>
</dbReference>
<dbReference type="SMART" id="SM00829">
    <property type="entry name" value="PKS_ER"/>
    <property type="match status" value="1"/>
</dbReference>
<sequence>MLRLTVHRHFSTSSAFFANRAIVYHSNGNPRSVLSALTFPSLRSPPPNSLNIKYLLAPVNPADINVIEGVYPSKPSPTKLNSDNVFVAGNEGLAEVTGVGSGVSGFENGQWVVTGKQQCGTWRSGANVNVEDVIKVPKGASEVGAATITVNPATAYNMLSEFVDLKEGDWVIQNGANSAVGQAVIQIAASRGLKTINFIRNRENVDALKKQLEELGATHVTTYEELSQKSFRDKVKEWTGGKPLRLALNCVSGPETMSMARLLGSDAHLVSYGAMSKQPLSLPTSLFIFKNLKSVGYWQSRWYTERTKEEREKLMEVLVGLMREGKLKEPEHEIVTLGAGESDEEASNKVRDVMKNIMEGQYGKKVLLRLEGE</sequence>
<evidence type="ECO:0000256" key="4">
    <source>
        <dbReference type="ARBA" id="ARBA00022832"/>
    </source>
</evidence>
<evidence type="ECO:0000256" key="1">
    <source>
        <dbReference type="ARBA" id="ARBA00004173"/>
    </source>
</evidence>
<dbReference type="CDD" id="cd08290">
    <property type="entry name" value="ETR"/>
    <property type="match status" value="1"/>
</dbReference>
<evidence type="ECO:0000256" key="5">
    <source>
        <dbReference type="ARBA" id="ARBA00022857"/>
    </source>
</evidence>
<name>A0A0C3CLT8_PILCF</name>
<organism evidence="14 15">
    <name type="scientific">Piloderma croceum (strain F 1598)</name>
    <dbReference type="NCBI Taxonomy" id="765440"/>
    <lineage>
        <taxon>Eukaryota</taxon>
        <taxon>Fungi</taxon>
        <taxon>Dikarya</taxon>
        <taxon>Basidiomycota</taxon>
        <taxon>Agaricomycotina</taxon>
        <taxon>Agaricomycetes</taxon>
        <taxon>Agaricomycetidae</taxon>
        <taxon>Atheliales</taxon>
        <taxon>Atheliaceae</taxon>
        <taxon>Piloderma</taxon>
    </lineage>
</organism>
<proteinExistence type="inferred from homology"/>
<evidence type="ECO:0000256" key="3">
    <source>
        <dbReference type="ARBA" id="ARBA00022516"/>
    </source>
</evidence>
<reference evidence="14 15" key="1">
    <citation type="submission" date="2014-04" db="EMBL/GenBank/DDBJ databases">
        <authorList>
            <consortium name="DOE Joint Genome Institute"/>
            <person name="Kuo A."/>
            <person name="Tarkka M."/>
            <person name="Buscot F."/>
            <person name="Kohler A."/>
            <person name="Nagy L.G."/>
            <person name="Floudas D."/>
            <person name="Copeland A."/>
            <person name="Barry K.W."/>
            <person name="Cichocki N."/>
            <person name="Veneault-Fourrey C."/>
            <person name="LaButti K."/>
            <person name="Lindquist E.A."/>
            <person name="Lipzen A."/>
            <person name="Lundell T."/>
            <person name="Morin E."/>
            <person name="Murat C."/>
            <person name="Sun H."/>
            <person name="Tunlid A."/>
            <person name="Henrissat B."/>
            <person name="Grigoriev I.V."/>
            <person name="Hibbett D.S."/>
            <person name="Martin F."/>
            <person name="Nordberg H.P."/>
            <person name="Cantor M.N."/>
            <person name="Hua S.X."/>
        </authorList>
    </citation>
    <scope>NUCLEOTIDE SEQUENCE [LARGE SCALE GENOMIC DNA]</scope>
    <source>
        <strain evidence="14 15">F 1598</strain>
    </source>
</reference>
<dbReference type="PANTHER" id="PTHR43981:SF2">
    <property type="entry name" value="ENOYL-[ACYL-CARRIER-PROTEIN] REDUCTASE, MITOCHONDRIAL"/>
    <property type="match status" value="1"/>
</dbReference>
<evidence type="ECO:0000256" key="8">
    <source>
        <dbReference type="ARBA" id="ARBA00023098"/>
    </source>
</evidence>
<dbReference type="HOGENOM" id="CLU_026673_17_0_1"/>
<keyword evidence="10" id="KW-0275">Fatty acid biosynthesis</keyword>
<comment type="catalytic activity">
    <reaction evidence="12">
        <text>a 2,3-saturated acyl-[ACP] + NADP(+) = a (2E)-enoyl-[ACP] + NADPH + H(+)</text>
        <dbReference type="Rhea" id="RHEA:22564"/>
        <dbReference type="Rhea" id="RHEA-COMP:9925"/>
        <dbReference type="Rhea" id="RHEA-COMP:9926"/>
        <dbReference type="ChEBI" id="CHEBI:15378"/>
        <dbReference type="ChEBI" id="CHEBI:57783"/>
        <dbReference type="ChEBI" id="CHEBI:58349"/>
        <dbReference type="ChEBI" id="CHEBI:78784"/>
        <dbReference type="ChEBI" id="CHEBI:78785"/>
        <dbReference type="EC" id="1.3.1.104"/>
    </reaction>
</comment>
<dbReference type="Pfam" id="PF00107">
    <property type="entry name" value="ADH_zinc_N"/>
    <property type="match status" value="1"/>
</dbReference>
<keyword evidence="15" id="KW-1185">Reference proteome</keyword>
<evidence type="ECO:0000259" key="13">
    <source>
        <dbReference type="SMART" id="SM00829"/>
    </source>
</evidence>
<keyword evidence="9" id="KW-0496">Mitochondrion</keyword>
<dbReference type="FunFam" id="3.40.50.720:FF:000112">
    <property type="entry name" value="Enoyl-[acyl-carrier-protein] reductase 1, mitochondrial"/>
    <property type="match status" value="1"/>
</dbReference>
<accession>A0A0C3CLT8</accession>
<protein>
    <recommendedName>
        <fullName evidence="11">enoyl-[acyl-carrier-protein] reductase</fullName>
        <ecNumber evidence="11">1.3.1.104</ecNumber>
    </recommendedName>
</protein>
<keyword evidence="3" id="KW-0444">Lipid biosynthesis</keyword>
<dbReference type="GO" id="GO:0005739">
    <property type="term" value="C:mitochondrion"/>
    <property type="evidence" value="ECO:0007669"/>
    <property type="project" value="UniProtKB-SubCell"/>
</dbReference>